<protein>
    <submittedName>
        <fullName evidence="1">AY112355</fullName>
    </submittedName>
</protein>
<accession>A0A0A9HEY1</accession>
<name>A0A0A9HEY1_ARUDO</name>
<dbReference type="EMBL" id="GBRH01162181">
    <property type="protein sequence ID" value="JAE35715.1"/>
    <property type="molecule type" value="Transcribed_RNA"/>
</dbReference>
<reference evidence="1" key="2">
    <citation type="journal article" date="2015" name="Data Brief">
        <title>Shoot transcriptome of the giant reed, Arundo donax.</title>
        <authorList>
            <person name="Barrero R.A."/>
            <person name="Guerrero F.D."/>
            <person name="Moolhuijzen P."/>
            <person name="Goolsby J.A."/>
            <person name="Tidwell J."/>
            <person name="Bellgard S.E."/>
            <person name="Bellgard M.I."/>
        </authorList>
    </citation>
    <scope>NUCLEOTIDE SEQUENCE</scope>
    <source>
        <tissue evidence="1">Shoot tissue taken approximately 20 cm above the soil surface</tissue>
    </source>
</reference>
<dbReference type="AlphaFoldDB" id="A0A0A9HEY1"/>
<evidence type="ECO:0000313" key="1">
    <source>
        <dbReference type="EMBL" id="JAE35715.1"/>
    </source>
</evidence>
<proteinExistence type="predicted"/>
<organism evidence="1">
    <name type="scientific">Arundo donax</name>
    <name type="common">Giant reed</name>
    <name type="synonym">Donax arundinaceus</name>
    <dbReference type="NCBI Taxonomy" id="35708"/>
    <lineage>
        <taxon>Eukaryota</taxon>
        <taxon>Viridiplantae</taxon>
        <taxon>Streptophyta</taxon>
        <taxon>Embryophyta</taxon>
        <taxon>Tracheophyta</taxon>
        <taxon>Spermatophyta</taxon>
        <taxon>Magnoliopsida</taxon>
        <taxon>Liliopsida</taxon>
        <taxon>Poales</taxon>
        <taxon>Poaceae</taxon>
        <taxon>PACMAD clade</taxon>
        <taxon>Arundinoideae</taxon>
        <taxon>Arundineae</taxon>
        <taxon>Arundo</taxon>
    </lineage>
</organism>
<sequence length="32" mass="3574">MPDPSELFTNFMSTTGLESFGVDRKEVRTALP</sequence>
<reference evidence="1" key="1">
    <citation type="submission" date="2014-09" db="EMBL/GenBank/DDBJ databases">
        <authorList>
            <person name="Magalhaes I.L.F."/>
            <person name="Oliveira U."/>
            <person name="Santos F.R."/>
            <person name="Vidigal T.H.D.A."/>
            <person name="Brescovit A.D."/>
            <person name="Santos A.J."/>
        </authorList>
    </citation>
    <scope>NUCLEOTIDE SEQUENCE</scope>
    <source>
        <tissue evidence="1">Shoot tissue taken approximately 20 cm above the soil surface</tissue>
    </source>
</reference>